<proteinExistence type="predicted"/>
<evidence type="ECO:0000313" key="4">
    <source>
        <dbReference type="Proteomes" id="UP000001188"/>
    </source>
</evidence>
<accession>B0RRS6</accession>
<dbReference type="Proteomes" id="UP000001188">
    <property type="component" value="Chromosome"/>
</dbReference>
<dbReference type="SUPFAM" id="SSF52499">
    <property type="entry name" value="Isochorismatase-like hydrolases"/>
    <property type="match status" value="1"/>
</dbReference>
<dbReference type="InterPro" id="IPR000868">
    <property type="entry name" value="Isochorismatase-like_dom"/>
</dbReference>
<dbReference type="KEGG" id="xca:xcc-b100_1809"/>
<sequence length="232" mass="24074">MARSHRCWSRRPVSVRGCRRQAVAVGFGSDINRCIGCFRAAAHHRDPVAPLHTGVWLATPGNTLTFEEQHMSTALIVVDIQNDYFPGGRFPLENSEQALASALEHIAQAKQAGQVVIGIRHTAPGDGPLLADGSVGAEFHPAIAAALEGCTVIEKHQADSFLGTSLGQTLAGANVAAIQLAGMMTQHCITHTALSPDAAGFEVAIIAAACAAPTAVISDVALSGLAGRCTVL</sequence>
<dbReference type="PANTHER" id="PTHR43540">
    <property type="entry name" value="PEROXYUREIDOACRYLATE/UREIDOACRYLATE AMIDOHYDROLASE-RELATED"/>
    <property type="match status" value="1"/>
</dbReference>
<dbReference type="HOGENOM" id="CLU_068979_5_1_6"/>
<dbReference type="AlphaFoldDB" id="B0RRS6"/>
<reference evidence="3 4" key="1">
    <citation type="journal article" date="2008" name="J. Biotechnol.">
        <title>The genome of Xanthomonas campestris pv. campestris B100 and its use for the reconstruction of metabolic pathways involved in xanthan biosynthesis.</title>
        <authorList>
            <person name="Vorholter F.J."/>
            <person name="Schneiker S."/>
            <person name="Goesmann A."/>
            <person name="Krause L."/>
            <person name="Bekel T."/>
            <person name="Kaiser O."/>
            <person name="Linke B."/>
            <person name="Patschkowski T."/>
            <person name="Ruckert C."/>
            <person name="Schmid J."/>
            <person name="Sidhu V.K."/>
            <person name="Sieber V."/>
            <person name="Tauch A."/>
            <person name="Watt S.A."/>
            <person name="Weisshaar B."/>
            <person name="Becker A."/>
            <person name="Niehaus K."/>
            <person name="Puhler A."/>
        </authorList>
    </citation>
    <scope>NUCLEOTIDE SEQUENCE [LARGE SCALE GENOMIC DNA]</scope>
    <source>
        <strain evidence="3 4">B100</strain>
    </source>
</reference>
<dbReference type="PANTHER" id="PTHR43540:SF15">
    <property type="entry name" value="BLR5631 PROTEIN"/>
    <property type="match status" value="1"/>
</dbReference>
<name>B0RRS6_XANCB</name>
<dbReference type="Pfam" id="PF00857">
    <property type="entry name" value="Isochorismatase"/>
    <property type="match status" value="1"/>
</dbReference>
<feature type="domain" description="Isochorismatase-like" evidence="2">
    <location>
        <begin position="73"/>
        <end position="229"/>
    </location>
</feature>
<keyword evidence="1" id="KW-0378">Hydrolase</keyword>
<dbReference type="GO" id="GO:0016787">
    <property type="term" value="F:hydrolase activity"/>
    <property type="evidence" value="ECO:0007669"/>
    <property type="project" value="UniProtKB-KW"/>
</dbReference>
<evidence type="ECO:0000259" key="2">
    <source>
        <dbReference type="Pfam" id="PF00857"/>
    </source>
</evidence>
<dbReference type="CDD" id="cd01014">
    <property type="entry name" value="nicotinamidase_related"/>
    <property type="match status" value="1"/>
</dbReference>
<dbReference type="InterPro" id="IPR036380">
    <property type="entry name" value="Isochorismatase-like_sf"/>
</dbReference>
<dbReference type="InterPro" id="IPR050272">
    <property type="entry name" value="Isochorismatase-like_hydrls"/>
</dbReference>
<gene>
    <name evidence="3" type="ORF">XCCB100_1809</name>
</gene>
<dbReference type="EMBL" id="AM920689">
    <property type="protein sequence ID" value="CAP51161.1"/>
    <property type="molecule type" value="Genomic_DNA"/>
</dbReference>
<evidence type="ECO:0000313" key="3">
    <source>
        <dbReference type="EMBL" id="CAP51161.1"/>
    </source>
</evidence>
<evidence type="ECO:0000256" key="1">
    <source>
        <dbReference type="ARBA" id="ARBA00022801"/>
    </source>
</evidence>
<protein>
    <submittedName>
        <fullName evidence="3">Isochorismatase-like protein</fullName>
    </submittedName>
</protein>
<dbReference type="Gene3D" id="3.40.50.850">
    <property type="entry name" value="Isochorismatase-like"/>
    <property type="match status" value="1"/>
</dbReference>
<organism evidence="3 4">
    <name type="scientific">Xanthomonas campestris pv. campestris (strain B100)</name>
    <dbReference type="NCBI Taxonomy" id="509169"/>
    <lineage>
        <taxon>Bacteria</taxon>
        <taxon>Pseudomonadati</taxon>
        <taxon>Pseudomonadota</taxon>
        <taxon>Gammaproteobacteria</taxon>
        <taxon>Lysobacterales</taxon>
        <taxon>Lysobacteraceae</taxon>
        <taxon>Xanthomonas</taxon>
    </lineage>
</organism>